<evidence type="ECO:0000256" key="1">
    <source>
        <dbReference type="SAM" id="Phobius"/>
    </source>
</evidence>
<keyword evidence="3" id="KW-1185">Reference proteome</keyword>
<dbReference type="RefSeq" id="WP_203946708.1">
    <property type="nucleotide sequence ID" value="NZ_BOOR01000037.1"/>
</dbReference>
<organism evidence="2 3">
    <name type="scientific">Planotetraspora thailandica</name>
    <dbReference type="NCBI Taxonomy" id="487172"/>
    <lineage>
        <taxon>Bacteria</taxon>
        <taxon>Bacillati</taxon>
        <taxon>Actinomycetota</taxon>
        <taxon>Actinomycetes</taxon>
        <taxon>Streptosporangiales</taxon>
        <taxon>Streptosporangiaceae</taxon>
        <taxon>Planotetraspora</taxon>
    </lineage>
</organism>
<keyword evidence="1" id="KW-1133">Transmembrane helix</keyword>
<comment type="caution">
    <text evidence="2">The sequence shown here is derived from an EMBL/GenBank/DDBJ whole genome shotgun (WGS) entry which is preliminary data.</text>
</comment>
<reference evidence="2" key="1">
    <citation type="submission" date="2021-01" db="EMBL/GenBank/DDBJ databases">
        <title>Whole genome shotgun sequence of Planotetraspora thailandica NBRC 104271.</title>
        <authorList>
            <person name="Komaki H."/>
            <person name="Tamura T."/>
        </authorList>
    </citation>
    <scope>NUCLEOTIDE SEQUENCE</scope>
    <source>
        <strain evidence="2">NBRC 104271</strain>
    </source>
</reference>
<feature type="transmembrane region" description="Helical" evidence="1">
    <location>
        <begin position="58"/>
        <end position="75"/>
    </location>
</feature>
<accession>A0A8J3VED5</accession>
<name>A0A8J3VED5_9ACTN</name>
<sequence length="142" mass="14606">MPAPPSLHVETSTGSARIRDLIARVLLLLAAVGALAAVATAVGVVADAGPATRMVETWRMLGFGVFTGVFLLLAYRPRLYAGIWELAVLNKLGLTLAALSFGSGTDGAGEALIADGAVTLILLAAYVLSRGWTAWSTARAVA</sequence>
<dbReference type="Proteomes" id="UP000605992">
    <property type="component" value="Unassembled WGS sequence"/>
</dbReference>
<feature type="transmembrane region" description="Helical" evidence="1">
    <location>
        <begin position="87"/>
        <end position="105"/>
    </location>
</feature>
<dbReference type="EMBL" id="BOOR01000037">
    <property type="protein sequence ID" value="GII56565.1"/>
    <property type="molecule type" value="Genomic_DNA"/>
</dbReference>
<protein>
    <submittedName>
        <fullName evidence="2">Uncharacterized protein</fullName>
    </submittedName>
</protein>
<evidence type="ECO:0000313" key="2">
    <source>
        <dbReference type="EMBL" id="GII56565.1"/>
    </source>
</evidence>
<evidence type="ECO:0000313" key="3">
    <source>
        <dbReference type="Proteomes" id="UP000605992"/>
    </source>
</evidence>
<feature type="transmembrane region" description="Helical" evidence="1">
    <location>
        <begin position="111"/>
        <end position="129"/>
    </location>
</feature>
<feature type="transmembrane region" description="Helical" evidence="1">
    <location>
        <begin position="21"/>
        <end position="46"/>
    </location>
</feature>
<gene>
    <name evidence="2" type="ORF">Pth03_49540</name>
</gene>
<dbReference type="AlphaFoldDB" id="A0A8J3VED5"/>
<keyword evidence="1" id="KW-0812">Transmembrane</keyword>
<keyword evidence="1" id="KW-0472">Membrane</keyword>
<proteinExistence type="predicted"/>